<dbReference type="Gene3D" id="1.10.287.470">
    <property type="entry name" value="Helix hairpin bin"/>
    <property type="match status" value="1"/>
</dbReference>
<dbReference type="SUPFAM" id="SSF111369">
    <property type="entry name" value="HlyD-like secretion proteins"/>
    <property type="match status" value="1"/>
</dbReference>
<dbReference type="InterPro" id="IPR006143">
    <property type="entry name" value="RND_pump_MFP"/>
</dbReference>
<dbReference type="GO" id="GO:0015562">
    <property type="term" value="F:efflux transmembrane transporter activity"/>
    <property type="evidence" value="ECO:0007669"/>
    <property type="project" value="InterPro"/>
</dbReference>
<protein>
    <submittedName>
        <fullName evidence="8">RND family efflux transporter MFP subunit</fullName>
    </submittedName>
</protein>
<dbReference type="PANTHER" id="PTHR30469:SF20">
    <property type="entry name" value="EFFLUX RND TRANSPORTER PERIPLASMIC ADAPTOR SUBUNIT"/>
    <property type="match status" value="1"/>
</dbReference>
<sequence length="361" mass="38732">MKPLYILALSLFLFAFGSCGNGNEKQKQKRYRPVKFQEVSYSGIGQVRSFNGTARSDKEINLSFRTSGILTVLNIANGQSVKKGDLLARIDNSEAQLSLEQSISALSSAKANLNTATSTLDRTRTLFEKGSASLSDYENAKSSYASAKANYESSKRSVEIQQKQVGYGIIYSPSNGVIAAKNVENNENVSAGQIIAILNAGSFMEVSLGLPENVINRVLQGMEVTATFPALQGKEFQGVVNEVSPSISEGSATYPVRIKLLGETSEVKSGMAAHIKFKFAEANNSESLIVPISAVGEDSKGNFVFIIEKENENIGVIKKQHFKVGVLSPIGFEVKSGLKAGQIVATAGLQTLLDGQKVSLK</sequence>
<proteinExistence type="inferred from homology"/>
<comment type="subcellular location">
    <subcellularLocation>
        <location evidence="1">Cell envelope</location>
    </subcellularLocation>
</comment>
<reference evidence="8 9" key="1">
    <citation type="submission" date="2018-09" db="EMBL/GenBank/DDBJ databases">
        <title>Genomic Encyclopedia of Archaeal and Bacterial Type Strains, Phase II (KMG-II): from individual species to whole genera.</title>
        <authorList>
            <person name="Goeker M."/>
        </authorList>
    </citation>
    <scope>NUCLEOTIDE SEQUENCE [LARGE SCALE GENOMIC DNA]</scope>
    <source>
        <strain evidence="8 9">DSM 21950</strain>
    </source>
</reference>
<evidence type="ECO:0000313" key="9">
    <source>
        <dbReference type="Proteomes" id="UP000284531"/>
    </source>
</evidence>
<feature type="signal peptide" evidence="4">
    <location>
        <begin position="1"/>
        <end position="20"/>
    </location>
</feature>
<feature type="domain" description="CusB-like beta-barrel" evidence="6">
    <location>
        <begin position="209"/>
        <end position="278"/>
    </location>
</feature>
<evidence type="ECO:0000256" key="2">
    <source>
        <dbReference type="ARBA" id="ARBA00009477"/>
    </source>
</evidence>
<evidence type="ECO:0000256" key="4">
    <source>
        <dbReference type="SAM" id="SignalP"/>
    </source>
</evidence>
<dbReference type="EMBL" id="RAPQ01000008">
    <property type="protein sequence ID" value="RKE04671.1"/>
    <property type="molecule type" value="Genomic_DNA"/>
</dbReference>
<dbReference type="NCBIfam" id="TIGR01730">
    <property type="entry name" value="RND_mfp"/>
    <property type="match status" value="1"/>
</dbReference>
<feature type="domain" description="Multidrug resistance protein MdtA-like barrel-sandwich hybrid" evidence="5">
    <location>
        <begin position="64"/>
        <end position="196"/>
    </location>
</feature>
<dbReference type="Proteomes" id="UP000284531">
    <property type="component" value="Unassembled WGS sequence"/>
</dbReference>
<evidence type="ECO:0000256" key="3">
    <source>
        <dbReference type="ARBA" id="ARBA00022448"/>
    </source>
</evidence>
<gene>
    <name evidence="8" type="ORF">BXY64_1698</name>
</gene>
<feature type="domain" description="Multidrug resistance protein MdtA-like C-terminal permuted SH3" evidence="7">
    <location>
        <begin position="288"/>
        <end position="351"/>
    </location>
</feature>
<evidence type="ECO:0000259" key="7">
    <source>
        <dbReference type="Pfam" id="PF25967"/>
    </source>
</evidence>
<dbReference type="Gene3D" id="2.40.420.20">
    <property type="match status" value="1"/>
</dbReference>
<feature type="chain" id="PRO_5019399990" evidence="4">
    <location>
        <begin position="21"/>
        <end position="361"/>
    </location>
</feature>
<dbReference type="GO" id="GO:1990281">
    <property type="term" value="C:efflux pump complex"/>
    <property type="evidence" value="ECO:0007669"/>
    <property type="project" value="TreeGrafter"/>
</dbReference>
<keyword evidence="4" id="KW-0732">Signal</keyword>
<dbReference type="InterPro" id="IPR058625">
    <property type="entry name" value="MdtA-like_BSH"/>
</dbReference>
<dbReference type="Pfam" id="PF25917">
    <property type="entry name" value="BSH_RND"/>
    <property type="match status" value="1"/>
</dbReference>
<dbReference type="Gene3D" id="2.40.50.100">
    <property type="match status" value="1"/>
</dbReference>
<evidence type="ECO:0000259" key="6">
    <source>
        <dbReference type="Pfam" id="PF25954"/>
    </source>
</evidence>
<dbReference type="Pfam" id="PF25954">
    <property type="entry name" value="Beta-barrel_RND_2"/>
    <property type="match status" value="1"/>
</dbReference>
<evidence type="ECO:0000259" key="5">
    <source>
        <dbReference type="Pfam" id="PF25917"/>
    </source>
</evidence>
<organism evidence="8 9">
    <name type="scientific">Marinifilum flexuosum</name>
    <dbReference type="NCBI Taxonomy" id="1117708"/>
    <lineage>
        <taxon>Bacteria</taxon>
        <taxon>Pseudomonadati</taxon>
        <taxon>Bacteroidota</taxon>
        <taxon>Bacteroidia</taxon>
        <taxon>Marinilabiliales</taxon>
        <taxon>Marinifilaceae</taxon>
    </lineage>
</organism>
<dbReference type="InterPro" id="IPR058792">
    <property type="entry name" value="Beta-barrel_RND_2"/>
</dbReference>
<keyword evidence="3" id="KW-0813">Transport</keyword>
<dbReference type="RefSeq" id="WP_211334439.1">
    <property type="nucleotide sequence ID" value="NZ_CANNEC010000023.1"/>
</dbReference>
<dbReference type="PROSITE" id="PS51257">
    <property type="entry name" value="PROKAR_LIPOPROTEIN"/>
    <property type="match status" value="1"/>
</dbReference>
<keyword evidence="9" id="KW-1185">Reference proteome</keyword>
<dbReference type="AlphaFoldDB" id="A0A419XAA4"/>
<dbReference type="InterPro" id="IPR058627">
    <property type="entry name" value="MdtA-like_C"/>
</dbReference>
<comment type="caution">
    <text evidence="8">The sequence shown here is derived from an EMBL/GenBank/DDBJ whole genome shotgun (WGS) entry which is preliminary data.</text>
</comment>
<dbReference type="Pfam" id="PF25967">
    <property type="entry name" value="RND-MFP_C"/>
    <property type="match status" value="1"/>
</dbReference>
<evidence type="ECO:0000256" key="1">
    <source>
        <dbReference type="ARBA" id="ARBA00004196"/>
    </source>
</evidence>
<dbReference type="PANTHER" id="PTHR30469">
    <property type="entry name" value="MULTIDRUG RESISTANCE PROTEIN MDTA"/>
    <property type="match status" value="1"/>
</dbReference>
<name>A0A419XAA4_9BACT</name>
<accession>A0A419XAA4</accession>
<dbReference type="Gene3D" id="2.40.30.170">
    <property type="match status" value="1"/>
</dbReference>
<evidence type="ECO:0000313" key="8">
    <source>
        <dbReference type="EMBL" id="RKE04671.1"/>
    </source>
</evidence>
<comment type="similarity">
    <text evidence="2">Belongs to the membrane fusion protein (MFP) (TC 8.A.1) family.</text>
</comment>